<keyword evidence="19" id="KW-1185">Reference proteome</keyword>
<reference evidence="18 19" key="1">
    <citation type="journal article" date="2018" name="PLoS ONE">
        <title>The draft genome of Kipferlia bialata reveals reductive genome evolution in fornicate parasites.</title>
        <authorList>
            <person name="Tanifuji G."/>
            <person name="Takabayashi S."/>
            <person name="Kume K."/>
            <person name="Takagi M."/>
            <person name="Nakayama T."/>
            <person name="Kamikawa R."/>
            <person name="Inagaki Y."/>
            <person name="Hashimoto T."/>
        </authorList>
    </citation>
    <scope>NUCLEOTIDE SEQUENCE [LARGE SCALE GENOMIC DNA]</scope>
    <source>
        <strain evidence="18">NY0173</strain>
    </source>
</reference>
<sequence>MSHTTECCRRSAQELKAYQKKEHSLLQDGFLLEWDSSDISKILAVVLGPADTVYAGGFFFFQIDLPATYPQAPPKVTFLTQCSQSTRLHPNLYTNGYVCLSILGSWHGESWRPAFTVEAVIRTIRMACLGMEQPLLCEPGSSPSQSDMDAYNAVVEYACLEAAIISPLTQPPPDFNKDCFLTPMREVAAGMKAQYMKRLERLKARWGARRVSCSYYGLNIHLDVERYRERLQDVCDSHTVIYICL</sequence>
<feature type="active site" description="Glycyl thioester intermediate" evidence="15">
    <location>
        <position position="99"/>
    </location>
</feature>
<dbReference type="EMBL" id="BDIP01002488">
    <property type="protein sequence ID" value="GCA63163.1"/>
    <property type="molecule type" value="Genomic_DNA"/>
</dbReference>
<evidence type="ECO:0000256" key="7">
    <source>
        <dbReference type="ARBA" id="ARBA00022741"/>
    </source>
</evidence>
<evidence type="ECO:0000256" key="2">
    <source>
        <dbReference type="ARBA" id="ARBA00004496"/>
    </source>
</evidence>
<evidence type="ECO:0000313" key="18">
    <source>
        <dbReference type="EMBL" id="GCA63163.1"/>
    </source>
</evidence>
<dbReference type="AlphaFoldDB" id="A0A391NXF6"/>
<evidence type="ECO:0000256" key="4">
    <source>
        <dbReference type="ARBA" id="ARBA00022490"/>
    </source>
</evidence>
<evidence type="ECO:0000256" key="1">
    <source>
        <dbReference type="ARBA" id="ARBA00004123"/>
    </source>
</evidence>
<keyword evidence="6" id="KW-0053">Apoptosis</keyword>
<dbReference type="InterPro" id="IPR016135">
    <property type="entry name" value="UBQ-conjugating_enzyme/RWD"/>
</dbReference>
<keyword evidence="8 16" id="KW-0833">Ubl conjugation pathway</keyword>
<gene>
    <name evidence="18" type="ORF">KIPB_008211</name>
</gene>
<dbReference type="SUPFAM" id="SSF54495">
    <property type="entry name" value="UBC-like"/>
    <property type="match status" value="1"/>
</dbReference>
<evidence type="ECO:0000256" key="15">
    <source>
        <dbReference type="PROSITE-ProRule" id="PRU10133"/>
    </source>
</evidence>
<evidence type="ECO:0000256" key="8">
    <source>
        <dbReference type="ARBA" id="ARBA00022786"/>
    </source>
</evidence>
<feature type="domain" description="UBC core" evidence="17">
    <location>
        <begin position="6"/>
        <end position="170"/>
    </location>
</feature>
<dbReference type="SMART" id="SM00212">
    <property type="entry name" value="UBCc"/>
    <property type="match status" value="1"/>
</dbReference>
<keyword evidence="9 16" id="KW-0067">ATP-binding</keyword>
<comment type="caution">
    <text evidence="18">The sequence shown here is derived from an EMBL/GenBank/DDBJ whole genome shotgun (WGS) entry which is preliminary data.</text>
</comment>
<dbReference type="Gene3D" id="3.10.110.10">
    <property type="entry name" value="Ubiquitin Conjugating Enzyme"/>
    <property type="match status" value="1"/>
</dbReference>
<dbReference type="PROSITE" id="PS00183">
    <property type="entry name" value="UBC_1"/>
    <property type="match status" value="1"/>
</dbReference>
<keyword evidence="10" id="KW-0539">Nucleus</keyword>
<proteinExistence type="inferred from homology"/>
<dbReference type="GO" id="GO:0004869">
    <property type="term" value="F:cysteine-type endopeptidase inhibitor activity"/>
    <property type="evidence" value="ECO:0007669"/>
    <property type="project" value="TreeGrafter"/>
</dbReference>
<evidence type="ECO:0000256" key="6">
    <source>
        <dbReference type="ARBA" id="ARBA00022703"/>
    </source>
</evidence>
<dbReference type="GO" id="GO:0061631">
    <property type="term" value="F:ubiquitin conjugating enzyme activity"/>
    <property type="evidence" value="ECO:0007669"/>
    <property type="project" value="UniProtKB-EC"/>
</dbReference>
<dbReference type="PANTHER" id="PTHR46116:SF26">
    <property type="entry name" value="UBIQUITIN-CONJUGATING ENZYME E2 Z"/>
    <property type="match status" value="1"/>
</dbReference>
<keyword evidence="4" id="KW-0963">Cytoplasm</keyword>
<organism evidence="18 19">
    <name type="scientific">Kipferlia bialata</name>
    <dbReference type="NCBI Taxonomy" id="797122"/>
    <lineage>
        <taxon>Eukaryota</taxon>
        <taxon>Metamonada</taxon>
        <taxon>Carpediemonas-like organisms</taxon>
        <taxon>Kipferlia</taxon>
    </lineage>
</organism>
<comment type="similarity">
    <text evidence="16">Belongs to the ubiquitin-conjugating enzyme family.</text>
</comment>
<evidence type="ECO:0000256" key="5">
    <source>
        <dbReference type="ARBA" id="ARBA00022679"/>
    </source>
</evidence>
<comment type="subcellular location">
    <subcellularLocation>
        <location evidence="2">Cytoplasm</location>
    </subcellularLocation>
    <subcellularLocation>
        <location evidence="1">Nucleus</location>
    </subcellularLocation>
</comment>
<dbReference type="InterPro" id="IPR000608">
    <property type="entry name" value="UBC"/>
</dbReference>
<dbReference type="OrthoDB" id="47801at2759"/>
<keyword evidence="5" id="KW-0808">Transferase</keyword>
<dbReference type="GO" id="GO:0005524">
    <property type="term" value="F:ATP binding"/>
    <property type="evidence" value="ECO:0007669"/>
    <property type="project" value="UniProtKB-UniRule"/>
</dbReference>
<accession>A0A391NXF6</accession>
<dbReference type="Proteomes" id="UP000265618">
    <property type="component" value="Unassembled WGS sequence"/>
</dbReference>
<dbReference type="InterPro" id="IPR023313">
    <property type="entry name" value="UBQ-conjugating_AS"/>
</dbReference>
<evidence type="ECO:0000256" key="11">
    <source>
        <dbReference type="ARBA" id="ARBA00039894"/>
    </source>
</evidence>
<evidence type="ECO:0000256" key="3">
    <source>
        <dbReference type="ARBA" id="ARBA00012486"/>
    </source>
</evidence>
<dbReference type="Pfam" id="PF00179">
    <property type="entry name" value="UQ_con"/>
    <property type="match status" value="1"/>
</dbReference>
<dbReference type="PANTHER" id="PTHR46116">
    <property type="entry name" value="(E3-INDEPENDENT) E2 UBIQUITIN-CONJUGATING ENZYME"/>
    <property type="match status" value="1"/>
</dbReference>
<name>A0A391NXF6_9EUKA</name>
<dbReference type="PROSITE" id="PS50127">
    <property type="entry name" value="UBC_2"/>
    <property type="match status" value="1"/>
</dbReference>
<dbReference type="GO" id="GO:0005634">
    <property type="term" value="C:nucleus"/>
    <property type="evidence" value="ECO:0007669"/>
    <property type="project" value="UniProtKB-SubCell"/>
</dbReference>
<evidence type="ECO:0000256" key="14">
    <source>
        <dbReference type="ARBA" id="ARBA00042401"/>
    </source>
</evidence>
<evidence type="ECO:0000256" key="16">
    <source>
        <dbReference type="RuleBase" id="RU362109"/>
    </source>
</evidence>
<dbReference type="GO" id="GO:0005737">
    <property type="term" value="C:cytoplasm"/>
    <property type="evidence" value="ECO:0007669"/>
    <property type="project" value="UniProtKB-SubCell"/>
</dbReference>
<evidence type="ECO:0000256" key="9">
    <source>
        <dbReference type="ARBA" id="ARBA00022840"/>
    </source>
</evidence>
<evidence type="ECO:0000256" key="13">
    <source>
        <dbReference type="ARBA" id="ARBA00042316"/>
    </source>
</evidence>
<evidence type="ECO:0000256" key="10">
    <source>
        <dbReference type="ARBA" id="ARBA00023242"/>
    </source>
</evidence>
<evidence type="ECO:0000259" key="17">
    <source>
        <dbReference type="PROSITE" id="PS50127"/>
    </source>
</evidence>
<evidence type="ECO:0000313" key="19">
    <source>
        <dbReference type="Proteomes" id="UP000265618"/>
    </source>
</evidence>
<evidence type="ECO:0000256" key="12">
    <source>
        <dbReference type="ARBA" id="ARBA00041798"/>
    </source>
</evidence>
<protein>
    <recommendedName>
        <fullName evidence="11">Ubiquitin-conjugating enzyme E2 Z</fullName>
        <ecNumber evidence="3">2.3.2.23</ecNumber>
    </recommendedName>
    <alternativeName>
        <fullName evidence="12">E2 ubiquitin-conjugating enzyme Z</fullName>
    </alternativeName>
    <alternativeName>
        <fullName evidence="14">Ubiquitin carrier protein Z</fullName>
    </alternativeName>
    <alternativeName>
        <fullName evidence="13">Ubiquitin-protein ligase Z</fullName>
    </alternativeName>
</protein>
<keyword evidence="7 16" id="KW-0547">Nucleotide-binding</keyword>
<dbReference type="EC" id="2.3.2.23" evidence="3"/>